<organism evidence="1">
    <name type="scientific">marine metagenome</name>
    <dbReference type="NCBI Taxonomy" id="408172"/>
    <lineage>
        <taxon>unclassified sequences</taxon>
        <taxon>metagenomes</taxon>
        <taxon>ecological metagenomes</taxon>
    </lineage>
</organism>
<protein>
    <submittedName>
        <fullName evidence="1">Uncharacterized protein</fullName>
    </submittedName>
</protein>
<reference evidence="1" key="1">
    <citation type="submission" date="2018-05" db="EMBL/GenBank/DDBJ databases">
        <authorList>
            <person name="Lanie J.A."/>
            <person name="Ng W.-L."/>
            <person name="Kazmierczak K.M."/>
            <person name="Andrzejewski T.M."/>
            <person name="Davidsen T.M."/>
            <person name="Wayne K.J."/>
            <person name="Tettelin H."/>
            <person name="Glass J.I."/>
            <person name="Rusch D."/>
            <person name="Podicherti R."/>
            <person name="Tsui H.-C.T."/>
            <person name="Winkler M.E."/>
        </authorList>
    </citation>
    <scope>NUCLEOTIDE SEQUENCE</scope>
</reference>
<gene>
    <name evidence="1" type="ORF">METZ01_LOCUS194919</name>
</gene>
<feature type="non-terminal residue" evidence="1">
    <location>
        <position position="1"/>
    </location>
</feature>
<accession>A0A382DUW6</accession>
<name>A0A382DUW6_9ZZZZ</name>
<proteinExistence type="predicted"/>
<dbReference type="EMBL" id="UINC01041168">
    <property type="protein sequence ID" value="SVB42065.1"/>
    <property type="molecule type" value="Genomic_DNA"/>
</dbReference>
<dbReference type="AlphaFoldDB" id="A0A382DUW6"/>
<evidence type="ECO:0000313" key="1">
    <source>
        <dbReference type="EMBL" id="SVB42065.1"/>
    </source>
</evidence>
<sequence length="86" mass="10214">NFFDEYLIMSISQKILYYLLSNSLTMIKEGITMMKFYNIGVKTIPSLIKFANLEKYTSLYTRKKYLHIKKIYDQITTNDSNKLIIV</sequence>